<dbReference type="AlphaFoldDB" id="A0A397VTG9"/>
<sequence>MHCSYSTSTQTCVFCSFFSLLFFLISNSYTIPFLKSSMDVHTYFNLYLHLIYALFIPIYEHAYSFFFS</sequence>
<accession>A0A397VTG9</accession>
<gene>
    <name evidence="2" type="ORF">C2G38_638121</name>
</gene>
<keyword evidence="1" id="KW-0812">Transmembrane</keyword>
<name>A0A397VTG9_9GLOM</name>
<proteinExistence type="predicted"/>
<protein>
    <submittedName>
        <fullName evidence="2">Uncharacterized protein</fullName>
    </submittedName>
</protein>
<evidence type="ECO:0000313" key="2">
    <source>
        <dbReference type="EMBL" id="RIB24637.1"/>
    </source>
</evidence>
<reference evidence="2 3" key="1">
    <citation type="submission" date="2018-06" db="EMBL/GenBank/DDBJ databases">
        <title>Comparative genomics reveals the genomic features of Rhizophagus irregularis, R. cerebriforme, R. diaphanum and Gigaspora rosea, and their symbiotic lifestyle signature.</title>
        <authorList>
            <person name="Morin E."/>
            <person name="San Clemente H."/>
            <person name="Chen E.C.H."/>
            <person name="De La Providencia I."/>
            <person name="Hainaut M."/>
            <person name="Kuo A."/>
            <person name="Kohler A."/>
            <person name="Murat C."/>
            <person name="Tang N."/>
            <person name="Roy S."/>
            <person name="Loubradou J."/>
            <person name="Henrissat B."/>
            <person name="Grigoriev I.V."/>
            <person name="Corradi N."/>
            <person name="Roux C."/>
            <person name="Martin F.M."/>
        </authorList>
    </citation>
    <scope>NUCLEOTIDE SEQUENCE [LARGE SCALE GENOMIC DNA]</scope>
    <source>
        <strain evidence="2 3">DAOM 194757</strain>
    </source>
</reference>
<dbReference type="EMBL" id="QKWP01000208">
    <property type="protein sequence ID" value="RIB24637.1"/>
    <property type="molecule type" value="Genomic_DNA"/>
</dbReference>
<keyword evidence="1" id="KW-1133">Transmembrane helix</keyword>
<organism evidence="2 3">
    <name type="scientific">Gigaspora rosea</name>
    <dbReference type="NCBI Taxonomy" id="44941"/>
    <lineage>
        <taxon>Eukaryota</taxon>
        <taxon>Fungi</taxon>
        <taxon>Fungi incertae sedis</taxon>
        <taxon>Mucoromycota</taxon>
        <taxon>Glomeromycotina</taxon>
        <taxon>Glomeromycetes</taxon>
        <taxon>Diversisporales</taxon>
        <taxon>Gigasporaceae</taxon>
        <taxon>Gigaspora</taxon>
    </lineage>
</organism>
<keyword evidence="1" id="KW-0472">Membrane</keyword>
<keyword evidence="3" id="KW-1185">Reference proteome</keyword>
<comment type="caution">
    <text evidence="2">The sequence shown here is derived from an EMBL/GenBank/DDBJ whole genome shotgun (WGS) entry which is preliminary data.</text>
</comment>
<dbReference type="Proteomes" id="UP000266673">
    <property type="component" value="Unassembled WGS sequence"/>
</dbReference>
<evidence type="ECO:0000313" key="3">
    <source>
        <dbReference type="Proteomes" id="UP000266673"/>
    </source>
</evidence>
<feature type="transmembrane region" description="Helical" evidence="1">
    <location>
        <begin position="46"/>
        <end position="66"/>
    </location>
</feature>
<evidence type="ECO:0000256" key="1">
    <source>
        <dbReference type="SAM" id="Phobius"/>
    </source>
</evidence>
<feature type="transmembrane region" description="Helical" evidence="1">
    <location>
        <begin position="12"/>
        <end position="34"/>
    </location>
</feature>